<evidence type="ECO:0000313" key="2">
    <source>
        <dbReference type="Proteomes" id="UP000198755"/>
    </source>
</evidence>
<accession>A0A1I3WZ67</accession>
<dbReference type="EMBL" id="FOSN01000002">
    <property type="protein sequence ID" value="SFK12177.1"/>
    <property type="molecule type" value="Genomic_DNA"/>
</dbReference>
<protein>
    <submittedName>
        <fullName evidence="1">Uncharacterized protein</fullName>
    </submittedName>
</protein>
<dbReference type="STRING" id="1612308.SAMN05444581_102221"/>
<dbReference type="Proteomes" id="UP000198755">
    <property type="component" value="Unassembled WGS sequence"/>
</dbReference>
<keyword evidence="2" id="KW-1185">Reference proteome</keyword>
<name>A0A1I3WZ67_9HYPH</name>
<evidence type="ECO:0000313" key="1">
    <source>
        <dbReference type="EMBL" id="SFK12177.1"/>
    </source>
</evidence>
<gene>
    <name evidence="1" type="ORF">SAMN05444581_102221</name>
</gene>
<reference evidence="1 2" key="1">
    <citation type="submission" date="2016-10" db="EMBL/GenBank/DDBJ databases">
        <authorList>
            <person name="de Groot N.N."/>
        </authorList>
    </citation>
    <scope>NUCLEOTIDE SEQUENCE [LARGE SCALE GENOMIC DNA]</scope>
    <source>
        <strain evidence="1 2">NE2</strain>
    </source>
</reference>
<sequence length="76" mass="9057">MFERIKIFLEKHVIQDVPPELEFCEFGCSRRNCEQGNWTRCPNRLRVDDHEEAMRWAAQNMQTCCAESSEIRHQTA</sequence>
<organism evidence="1 2">
    <name type="scientific">Methylocapsa palsarum</name>
    <dbReference type="NCBI Taxonomy" id="1612308"/>
    <lineage>
        <taxon>Bacteria</taxon>
        <taxon>Pseudomonadati</taxon>
        <taxon>Pseudomonadota</taxon>
        <taxon>Alphaproteobacteria</taxon>
        <taxon>Hyphomicrobiales</taxon>
        <taxon>Beijerinckiaceae</taxon>
        <taxon>Methylocapsa</taxon>
    </lineage>
</organism>
<proteinExistence type="predicted"/>
<dbReference type="AlphaFoldDB" id="A0A1I3WZ67"/>